<evidence type="ECO:0000313" key="1">
    <source>
        <dbReference type="EMBL" id="CAD2219264.1"/>
    </source>
</evidence>
<dbReference type="EMBL" id="LR877157">
    <property type="protein sequence ID" value="CAD2219264.1"/>
    <property type="molecule type" value="Genomic_DNA"/>
</dbReference>
<sequence length="219" mass="24283">MDDSTSAKDDHQPVTTEKGVTEIIVATVDALEALCHYNPAALTRLAQSGGVHALLNVLYPYYIPSMVRAAVLDVMSLLLQEVAPFRRMRPHEDNGGDIHNIFQQSVQQLSSTVYTCEGEDRLLQAMTLQALTGAYGSDGPPPYSMDRASASKFDSSAREWFSRKGLSHLVTSIMQLRTTKLMSPLDAEDGAGSRQRVTWLWEKRVKDLLVAIDEKSKKQ</sequence>
<proteinExistence type="predicted"/>
<protein>
    <submittedName>
        <fullName evidence="1">Uncharacterized protein</fullName>
    </submittedName>
</protein>
<evidence type="ECO:0000313" key="2">
    <source>
        <dbReference type="Proteomes" id="UP000515908"/>
    </source>
</evidence>
<name>A0A7G2CK45_9TRYP</name>
<keyword evidence="2" id="KW-1185">Reference proteome</keyword>
<reference evidence="1 2" key="1">
    <citation type="submission" date="2020-08" db="EMBL/GenBank/DDBJ databases">
        <authorList>
            <person name="Newling K."/>
            <person name="Davey J."/>
            <person name="Forrester S."/>
        </authorList>
    </citation>
    <scope>NUCLEOTIDE SEQUENCE [LARGE SCALE GENOMIC DNA]</scope>
    <source>
        <strain evidence="2">Crithidia deanei Carvalho (ATCC PRA-265)</strain>
    </source>
</reference>
<gene>
    <name evidence="1" type="ORF">ADEAN_000676600</name>
</gene>
<dbReference type="VEuPathDB" id="TriTrypDB:ADEAN_000676600"/>
<dbReference type="AlphaFoldDB" id="A0A7G2CK45"/>
<organism evidence="1 2">
    <name type="scientific">Angomonas deanei</name>
    <dbReference type="NCBI Taxonomy" id="59799"/>
    <lineage>
        <taxon>Eukaryota</taxon>
        <taxon>Discoba</taxon>
        <taxon>Euglenozoa</taxon>
        <taxon>Kinetoplastea</taxon>
        <taxon>Metakinetoplastina</taxon>
        <taxon>Trypanosomatida</taxon>
        <taxon>Trypanosomatidae</taxon>
        <taxon>Strigomonadinae</taxon>
        <taxon>Angomonas</taxon>
    </lineage>
</organism>
<accession>A0A7G2CK45</accession>
<dbReference type="Proteomes" id="UP000515908">
    <property type="component" value="Chromosome 13"/>
</dbReference>